<keyword evidence="1" id="KW-0175">Coiled coil</keyword>
<dbReference type="RefSeq" id="XP_001793278.1">
    <property type="nucleotide sequence ID" value="XM_001793226.1"/>
</dbReference>
<dbReference type="EMBL" id="CH445328">
    <property type="protein sequence ID" value="EAT89410.1"/>
    <property type="molecule type" value="Genomic_DNA"/>
</dbReference>
<proteinExistence type="predicted"/>
<reference evidence="3" key="1">
    <citation type="journal article" date="2007" name="Plant Cell">
        <title>Dothideomycete-plant interactions illuminated by genome sequencing and EST analysis of the wheat pathogen Stagonospora nodorum.</title>
        <authorList>
            <person name="Hane J.K."/>
            <person name="Lowe R.G."/>
            <person name="Solomon P.S."/>
            <person name="Tan K.C."/>
            <person name="Schoch C.L."/>
            <person name="Spatafora J.W."/>
            <person name="Crous P.W."/>
            <person name="Kodira C."/>
            <person name="Birren B.W."/>
            <person name="Galagan J.E."/>
            <person name="Torriani S.F."/>
            <person name="McDonald B.A."/>
            <person name="Oliver R.P."/>
        </authorList>
    </citation>
    <scope>NUCLEOTIDE SEQUENCE [LARGE SCALE GENOMIC DNA]</scope>
    <source>
        <strain evidence="3">SN15 / ATCC MYA-4574 / FGSC 10173</strain>
    </source>
</reference>
<dbReference type="InParanoid" id="Q0UZY5"/>
<dbReference type="GeneID" id="5970135"/>
<dbReference type="Proteomes" id="UP000001055">
    <property type="component" value="Unassembled WGS sequence"/>
</dbReference>
<accession>Q0UZY5</accession>
<gene>
    <name evidence="2" type="ORF">SNOG_02679</name>
</gene>
<evidence type="ECO:0000256" key="1">
    <source>
        <dbReference type="SAM" id="Coils"/>
    </source>
</evidence>
<feature type="coiled-coil region" evidence="1">
    <location>
        <begin position="80"/>
        <end position="107"/>
    </location>
</feature>
<sequence length="116" mass="13359">MKRNCYSILLEAASDASLIAAIRTLYQRNDQLQVILIQLHQQYPHFVSEKDEDRLSIVPQLCRPNNALDLSDTDILQNNLQAQTAKHDAIVEELEELTTKIDKSLKKRGRISSWAW</sequence>
<evidence type="ECO:0000313" key="2">
    <source>
        <dbReference type="EMBL" id="EAT89410.1"/>
    </source>
</evidence>
<name>Q0UZY5_PHANO</name>
<protein>
    <submittedName>
        <fullName evidence="2">Uncharacterized protein</fullName>
    </submittedName>
</protein>
<dbReference type="AlphaFoldDB" id="Q0UZY5"/>
<dbReference type="KEGG" id="pno:SNOG_02679"/>
<organism evidence="2 3">
    <name type="scientific">Phaeosphaeria nodorum (strain SN15 / ATCC MYA-4574 / FGSC 10173)</name>
    <name type="common">Glume blotch fungus</name>
    <name type="synonym">Parastagonospora nodorum</name>
    <dbReference type="NCBI Taxonomy" id="321614"/>
    <lineage>
        <taxon>Eukaryota</taxon>
        <taxon>Fungi</taxon>
        <taxon>Dikarya</taxon>
        <taxon>Ascomycota</taxon>
        <taxon>Pezizomycotina</taxon>
        <taxon>Dothideomycetes</taxon>
        <taxon>Pleosporomycetidae</taxon>
        <taxon>Pleosporales</taxon>
        <taxon>Pleosporineae</taxon>
        <taxon>Phaeosphaeriaceae</taxon>
        <taxon>Parastagonospora</taxon>
    </lineage>
</organism>
<evidence type="ECO:0000313" key="3">
    <source>
        <dbReference type="Proteomes" id="UP000001055"/>
    </source>
</evidence>